<name>A0A9J6CYU1_RHIMP</name>
<dbReference type="AlphaFoldDB" id="A0A9J6CYU1"/>
<evidence type="ECO:0000256" key="2">
    <source>
        <dbReference type="SAM" id="Phobius"/>
    </source>
</evidence>
<keyword evidence="2" id="KW-0472">Membrane</keyword>
<keyword evidence="2" id="KW-1133">Transmembrane helix</keyword>
<dbReference type="EMBL" id="JABSTU010004584">
    <property type="protein sequence ID" value="KAH7958053.1"/>
    <property type="molecule type" value="Genomic_DNA"/>
</dbReference>
<feature type="transmembrane region" description="Helical" evidence="2">
    <location>
        <begin position="52"/>
        <end position="77"/>
    </location>
</feature>
<protein>
    <submittedName>
        <fullName evidence="3">Uncharacterized protein</fullName>
    </submittedName>
</protein>
<feature type="region of interest" description="Disordered" evidence="1">
    <location>
        <begin position="89"/>
        <end position="138"/>
    </location>
</feature>
<dbReference type="SUPFAM" id="SSF51445">
    <property type="entry name" value="(Trans)glycosidases"/>
    <property type="match status" value="1"/>
</dbReference>
<evidence type="ECO:0000313" key="4">
    <source>
        <dbReference type="Proteomes" id="UP000821866"/>
    </source>
</evidence>
<comment type="caution">
    <text evidence="3">The sequence shown here is derived from an EMBL/GenBank/DDBJ whole genome shotgun (WGS) entry which is preliminary data.</text>
</comment>
<keyword evidence="4" id="KW-1185">Reference proteome</keyword>
<reference evidence="3" key="1">
    <citation type="journal article" date="2020" name="Cell">
        <title>Large-Scale Comparative Analyses of Tick Genomes Elucidate Their Genetic Diversity and Vector Capacities.</title>
        <authorList>
            <consortium name="Tick Genome and Microbiome Consortium (TIGMIC)"/>
            <person name="Jia N."/>
            <person name="Wang J."/>
            <person name="Shi W."/>
            <person name="Du L."/>
            <person name="Sun Y."/>
            <person name="Zhan W."/>
            <person name="Jiang J.F."/>
            <person name="Wang Q."/>
            <person name="Zhang B."/>
            <person name="Ji P."/>
            <person name="Bell-Sakyi L."/>
            <person name="Cui X.M."/>
            <person name="Yuan T.T."/>
            <person name="Jiang B.G."/>
            <person name="Yang W.F."/>
            <person name="Lam T.T."/>
            <person name="Chang Q.C."/>
            <person name="Ding S.J."/>
            <person name="Wang X.J."/>
            <person name="Zhu J.G."/>
            <person name="Ruan X.D."/>
            <person name="Zhao L."/>
            <person name="Wei J.T."/>
            <person name="Ye R.Z."/>
            <person name="Que T.C."/>
            <person name="Du C.H."/>
            <person name="Zhou Y.H."/>
            <person name="Cheng J.X."/>
            <person name="Dai P.F."/>
            <person name="Guo W.B."/>
            <person name="Han X.H."/>
            <person name="Huang E.J."/>
            <person name="Li L.F."/>
            <person name="Wei W."/>
            <person name="Gao Y.C."/>
            <person name="Liu J.Z."/>
            <person name="Shao H.Z."/>
            <person name="Wang X."/>
            <person name="Wang C.C."/>
            <person name="Yang T.C."/>
            <person name="Huo Q.B."/>
            <person name="Li W."/>
            <person name="Chen H.Y."/>
            <person name="Chen S.E."/>
            <person name="Zhou L.G."/>
            <person name="Ni X.B."/>
            <person name="Tian J.H."/>
            <person name="Sheng Y."/>
            <person name="Liu T."/>
            <person name="Pan Y.S."/>
            <person name="Xia L.Y."/>
            <person name="Li J."/>
            <person name="Zhao F."/>
            <person name="Cao W.C."/>
        </authorList>
    </citation>
    <scope>NUCLEOTIDE SEQUENCE</scope>
    <source>
        <strain evidence="3">Rmic-2018</strain>
    </source>
</reference>
<feature type="region of interest" description="Disordered" evidence="1">
    <location>
        <begin position="1"/>
        <end position="34"/>
    </location>
</feature>
<dbReference type="Gene3D" id="3.20.20.80">
    <property type="entry name" value="Glycosidases"/>
    <property type="match status" value="1"/>
</dbReference>
<keyword evidence="2" id="KW-0812">Transmembrane</keyword>
<dbReference type="Proteomes" id="UP000821866">
    <property type="component" value="Unassembled WGS sequence"/>
</dbReference>
<proteinExistence type="predicted"/>
<dbReference type="InterPro" id="IPR017853">
    <property type="entry name" value="GH"/>
</dbReference>
<feature type="compositionally biased region" description="Low complexity" evidence="1">
    <location>
        <begin position="91"/>
        <end position="108"/>
    </location>
</feature>
<accession>A0A9J6CYU1</accession>
<evidence type="ECO:0000313" key="3">
    <source>
        <dbReference type="EMBL" id="KAH7958053.1"/>
    </source>
</evidence>
<sequence length="499" mass="55659">MDSVGGPAVDATTRPLAPDHTHVPSTPYPAVTPNVSDHSPLVRGHRQSRSCLFTLCFFCAVATVTMAVPLTLVLLPLTVGQVQHTLNDINVTSSSSPKPSDSSKTSPPETEPPSVPTRASQPVTADVPPSCRRASPRVSDDLANVDAQPLSPTLAPVNGTDSVYCLYNNSRFRKPGGYDFLTVHVPWWFCSRLIYWSVGIDKGKLTSRASKFDGTYGLYKLRMIADNYRQGVELLMTIGGYPEDAGQLYALGSRTNEIYSLAKDVAETVYYTGFNGVNLHLVQDAPCERFFTEKYRWLSDFIDVLSETINNNFATVTLKITVMIGPNQIEAKKYARYLEGRVDFIFYDTHNLIPTSASLETYCSKYYERTDTLLGNLGYFKNTTVCGSLSFIMPSRLNYDRNVHSLAHALSKREGFASRLDFCAEKRTVVNRSEIAGCTTYSTGYPWEVSVFPNRSVQRETFGQKCLWLIDIDFDSYNATQCDYLGSWAMLRDVHASQY</sequence>
<organism evidence="3 4">
    <name type="scientific">Rhipicephalus microplus</name>
    <name type="common">Cattle tick</name>
    <name type="synonym">Boophilus microplus</name>
    <dbReference type="NCBI Taxonomy" id="6941"/>
    <lineage>
        <taxon>Eukaryota</taxon>
        <taxon>Metazoa</taxon>
        <taxon>Ecdysozoa</taxon>
        <taxon>Arthropoda</taxon>
        <taxon>Chelicerata</taxon>
        <taxon>Arachnida</taxon>
        <taxon>Acari</taxon>
        <taxon>Parasitiformes</taxon>
        <taxon>Ixodida</taxon>
        <taxon>Ixodoidea</taxon>
        <taxon>Ixodidae</taxon>
        <taxon>Rhipicephalinae</taxon>
        <taxon>Rhipicephalus</taxon>
        <taxon>Boophilus</taxon>
    </lineage>
</organism>
<gene>
    <name evidence="3" type="ORF">HPB51_027963</name>
</gene>
<evidence type="ECO:0000256" key="1">
    <source>
        <dbReference type="SAM" id="MobiDB-lite"/>
    </source>
</evidence>
<reference evidence="3" key="2">
    <citation type="submission" date="2021-09" db="EMBL/GenBank/DDBJ databases">
        <authorList>
            <person name="Jia N."/>
            <person name="Wang J."/>
            <person name="Shi W."/>
            <person name="Du L."/>
            <person name="Sun Y."/>
            <person name="Zhan W."/>
            <person name="Jiang J."/>
            <person name="Wang Q."/>
            <person name="Zhang B."/>
            <person name="Ji P."/>
            <person name="Sakyi L.B."/>
            <person name="Cui X."/>
            <person name="Yuan T."/>
            <person name="Jiang B."/>
            <person name="Yang W."/>
            <person name="Lam T.T.-Y."/>
            <person name="Chang Q."/>
            <person name="Ding S."/>
            <person name="Wang X."/>
            <person name="Zhu J."/>
            <person name="Ruan X."/>
            <person name="Zhao L."/>
            <person name="Wei J."/>
            <person name="Que T."/>
            <person name="Du C."/>
            <person name="Cheng J."/>
            <person name="Dai P."/>
            <person name="Han X."/>
            <person name="Huang E."/>
            <person name="Gao Y."/>
            <person name="Liu J."/>
            <person name="Shao H."/>
            <person name="Ye R."/>
            <person name="Li L."/>
            <person name="Wei W."/>
            <person name="Wang X."/>
            <person name="Wang C."/>
            <person name="Huo Q."/>
            <person name="Li W."/>
            <person name="Guo W."/>
            <person name="Chen H."/>
            <person name="Chen S."/>
            <person name="Zhou L."/>
            <person name="Zhou L."/>
            <person name="Ni X."/>
            <person name="Tian J."/>
            <person name="Zhou Y."/>
            <person name="Sheng Y."/>
            <person name="Liu T."/>
            <person name="Pan Y."/>
            <person name="Xia L."/>
            <person name="Li J."/>
            <person name="Zhao F."/>
            <person name="Cao W."/>
        </authorList>
    </citation>
    <scope>NUCLEOTIDE SEQUENCE</scope>
    <source>
        <strain evidence="3">Rmic-2018</strain>
        <tissue evidence="3">Larvae</tissue>
    </source>
</reference>